<evidence type="ECO:0000313" key="3">
    <source>
        <dbReference type="EMBL" id="AGH95062.1"/>
    </source>
</evidence>
<dbReference type="PATRIC" id="fig|1184267.3.peg.854"/>
<name>M4V6S0_9BACT</name>
<protein>
    <submittedName>
        <fullName evidence="3">Uncharacterized protein</fullName>
    </submittedName>
</protein>
<evidence type="ECO:0000313" key="4">
    <source>
        <dbReference type="Proteomes" id="UP000012040"/>
    </source>
</evidence>
<keyword evidence="1" id="KW-0812">Transmembrane</keyword>
<feature type="signal peptide" evidence="2">
    <location>
        <begin position="1"/>
        <end position="27"/>
    </location>
</feature>
<dbReference type="Proteomes" id="UP000012040">
    <property type="component" value="Chromosome"/>
</dbReference>
<keyword evidence="2" id="KW-0732">Signal</keyword>
<keyword evidence="4" id="KW-1185">Reference proteome</keyword>
<organism evidence="3 4">
    <name type="scientific">Pseudobdellovibrio exovorus JSS</name>
    <dbReference type="NCBI Taxonomy" id="1184267"/>
    <lineage>
        <taxon>Bacteria</taxon>
        <taxon>Pseudomonadati</taxon>
        <taxon>Bdellovibrionota</taxon>
        <taxon>Bdellovibrionia</taxon>
        <taxon>Bdellovibrionales</taxon>
        <taxon>Pseudobdellovibrionaceae</taxon>
        <taxon>Pseudobdellovibrio</taxon>
    </lineage>
</organism>
<sequence>MSRFRTKLTLSVLCLASVGLSSLQAEARTFKNAYISFEMQDNWKCQLEQTEWVCRAEDPQEAKEAVIILTAKETGPTDSYEIYAGHMDNPINTVTQSGIPLTSLVKYKSQEQKINDQKWLDALHQDSEVPNYFTRYLATIKDQIAILVTFSAHNKHYAKHSPNFDRTIRSLRVIATKDLLNRPDLGPLHGSSDILGAPISGAMPTDLIAPEETAAHAKAKKSIFQNEMLIGLALFILAVLGYVGMKIYQKRR</sequence>
<accession>M4V6S0</accession>
<proteinExistence type="predicted"/>
<keyword evidence="1" id="KW-0472">Membrane</keyword>
<dbReference type="EMBL" id="CP003537">
    <property type="protein sequence ID" value="AGH95062.1"/>
    <property type="molecule type" value="Genomic_DNA"/>
</dbReference>
<dbReference type="HOGENOM" id="CLU_1159319_0_0_7"/>
<dbReference type="KEGG" id="bex:A11Q_844"/>
<keyword evidence="1" id="KW-1133">Transmembrane helix</keyword>
<dbReference type="eggNOG" id="ENOG50333QW">
    <property type="taxonomic scope" value="Bacteria"/>
</dbReference>
<gene>
    <name evidence="3" type="ORF">A11Q_844</name>
</gene>
<dbReference type="RefSeq" id="WP_015469552.1">
    <property type="nucleotide sequence ID" value="NC_020813.1"/>
</dbReference>
<dbReference type="AlphaFoldDB" id="M4V6S0"/>
<feature type="transmembrane region" description="Helical" evidence="1">
    <location>
        <begin position="228"/>
        <end position="248"/>
    </location>
</feature>
<reference evidence="3 4" key="1">
    <citation type="journal article" date="2013" name="ISME J.">
        <title>By their genes ye shall know them: genomic signatures of predatory bacteria.</title>
        <authorList>
            <person name="Pasternak Z."/>
            <person name="Pietrokovski S."/>
            <person name="Rotem O."/>
            <person name="Gophna U."/>
            <person name="Lurie-Weinberger M.N."/>
            <person name="Jurkevitch E."/>
        </authorList>
    </citation>
    <scope>NUCLEOTIDE SEQUENCE [LARGE SCALE GENOMIC DNA]</scope>
    <source>
        <strain evidence="3 4">JSS</strain>
    </source>
</reference>
<feature type="chain" id="PRO_5004060422" evidence="2">
    <location>
        <begin position="28"/>
        <end position="252"/>
    </location>
</feature>
<evidence type="ECO:0000256" key="1">
    <source>
        <dbReference type="SAM" id="Phobius"/>
    </source>
</evidence>
<evidence type="ECO:0000256" key="2">
    <source>
        <dbReference type="SAM" id="SignalP"/>
    </source>
</evidence>